<protein>
    <submittedName>
        <fullName evidence="2">Uncharacterized protein</fullName>
    </submittedName>
</protein>
<evidence type="ECO:0000313" key="3">
    <source>
        <dbReference type="Proteomes" id="UP000287853"/>
    </source>
</evidence>
<comment type="caution">
    <text evidence="2">The sequence shown here is derived from an EMBL/GenBank/DDBJ whole genome shotgun (WGS) entry which is preliminary data.</text>
</comment>
<evidence type="ECO:0000256" key="1">
    <source>
        <dbReference type="SAM" id="Phobius"/>
    </source>
</evidence>
<feature type="transmembrane region" description="Helical" evidence="1">
    <location>
        <begin position="12"/>
        <end position="30"/>
    </location>
</feature>
<sequence length="31" mass="3509">MANLASFSFTNPISLFINICFLSCVNSFLFF</sequence>
<gene>
    <name evidence="2" type="ORF">H206_05196</name>
</gene>
<dbReference type="Proteomes" id="UP000287853">
    <property type="component" value="Unassembled WGS sequence"/>
</dbReference>
<proteinExistence type="predicted"/>
<keyword evidence="1" id="KW-0472">Membrane</keyword>
<name>A0A444J580_9BACT</name>
<organism evidence="2 3">
    <name type="scientific">Candidatus Electrothrix aarhusensis</name>
    <dbReference type="NCBI Taxonomy" id="1859131"/>
    <lineage>
        <taxon>Bacteria</taxon>
        <taxon>Pseudomonadati</taxon>
        <taxon>Thermodesulfobacteriota</taxon>
        <taxon>Desulfobulbia</taxon>
        <taxon>Desulfobulbales</taxon>
        <taxon>Desulfobulbaceae</taxon>
        <taxon>Candidatus Electrothrix</taxon>
    </lineage>
</organism>
<keyword evidence="1" id="KW-1133">Transmembrane helix</keyword>
<reference evidence="2 3" key="1">
    <citation type="submission" date="2017-01" db="EMBL/GenBank/DDBJ databases">
        <title>The cable genome- insights into the physiology and evolution of filamentous bacteria capable of sulfide oxidation via long distance electron transfer.</title>
        <authorList>
            <person name="Schreiber L."/>
            <person name="Bjerg J.T."/>
            <person name="Boggild A."/>
            <person name="Van De Vossenberg J."/>
            <person name="Meysman F."/>
            <person name="Nielsen L.P."/>
            <person name="Schramm A."/>
            <person name="Kjeldsen K.U."/>
        </authorList>
    </citation>
    <scope>NUCLEOTIDE SEQUENCE [LARGE SCALE GENOMIC DNA]</scope>
    <source>
        <strain evidence="2">MCF</strain>
    </source>
</reference>
<keyword evidence="1" id="KW-0812">Transmembrane</keyword>
<dbReference type="AlphaFoldDB" id="A0A444J580"/>
<keyword evidence="3" id="KW-1185">Reference proteome</keyword>
<evidence type="ECO:0000313" key="2">
    <source>
        <dbReference type="EMBL" id="RWX48229.1"/>
    </source>
</evidence>
<dbReference type="EMBL" id="MTKO01000003">
    <property type="protein sequence ID" value="RWX48229.1"/>
    <property type="molecule type" value="Genomic_DNA"/>
</dbReference>
<accession>A0A444J580</accession>